<gene>
    <name evidence="1" type="ORF">CC86DRAFT_7582</name>
</gene>
<proteinExistence type="predicted"/>
<name>A0A6A7AJG8_9PLEO</name>
<reference evidence="1" key="1">
    <citation type="journal article" date="2020" name="Stud. Mycol.">
        <title>101 Dothideomycetes genomes: a test case for predicting lifestyles and emergence of pathogens.</title>
        <authorList>
            <person name="Haridas S."/>
            <person name="Albert R."/>
            <person name="Binder M."/>
            <person name="Bloem J."/>
            <person name="Labutti K."/>
            <person name="Salamov A."/>
            <person name="Andreopoulos B."/>
            <person name="Baker S."/>
            <person name="Barry K."/>
            <person name="Bills G."/>
            <person name="Bluhm B."/>
            <person name="Cannon C."/>
            <person name="Castanera R."/>
            <person name="Culley D."/>
            <person name="Daum C."/>
            <person name="Ezra D."/>
            <person name="Gonzalez J."/>
            <person name="Henrissat B."/>
            <person name="Kuo A."/>
            <person name="Liang C."/>
            <person name="Lipzen A."/>
            <person name="Lutzoni F."/>
            <person name="Magnuson J."/>
            <person name="Mondo S."/>
            <person name="Nolan M."/>
            <person name="Ohm R."/>
            <person name="Pangilinan J."/>
            <person name="Park H.-J."/>
            <person name="Ramirez L."/>
            <person name="Alfaro M."/>
            <person name="Sun H."/>
            <person name="Tritt A."/>
            <person name="Yoshinaga Y."/>
            <person name="Zwiers L.-H."/>
            <person name="Turgeon B."/>
            <person name="Goodwin S."/>
            <person name="Spatafora J."/>
            <person name="Crous P."/>
            <person name="Grigoriev I."/>
        </authorList>
    </citation>
    <scope>NUCLEOTIDE SEQUENCE</scope>
    <source>
        <strain evidence="1">CBS 113818</strain>
    </source>
</reference>
<dbReference type="Proteomes" id="UP000799424">
    <property type="component" value="Unassembled WGS sequence"/>
</dbReference>
<accession>A0A6A7AJG8</accession>
<protein>
    <submittedName>
        <fullName evidence="1">Uncharacterized protein</fullName>
    </submittedName>
</protein>
<sequence length="178" mass="20153">MRGLARFTRRPSIGPAYGIYQPSVFPKRLSSSSSTSTLTRELDQSYMTLNWQLNLVTVSAFGCGWITGHLVGNFIDGTSKRNEGQQQADDVDQYSFIERQRRTLEAYEEMSELQSSLIKNLDAMVKIQAQQLKEKDGLNEEQNKLIVSQRELIKCLRDQLNIDIGEDAIHNDEGGSSF</sequence>
<evidence type="ECO:0000313" key="2">
    <source>
        <dbReference type="Proteomes" id="UP000799424"/>
    </source>
</evidence>
<evidence type="ECO:0000313" key="1">
    <source>
        <dbReference type="EMBL" id="KAF2833273.1"/>
    </source>
</evidence>
<keyword evidence="2" id="KW-1185">Reference proteome</keyword>
<dbReference type="AlphaFoldDB" id="A0A6A7AJG8"/>
<organism evidence="1 2">
    <name type="scientific">Ophiobolus disseminans</name>
    <dbReference type="NCBI Taxonomy" id="1469910"/>
    <lineage>
        <taxon>Eukaryota</taxon>
        <taxon>Fungi</taxon>
        <taxon>Dikarya</taxon>
        <taxon>Ascomycota</taxon>
        <taxon>Pezizomycotina</taxon>
        <taxon>Dothideomycetes</taxon>
        <taxon>Pleosporomycetidae</taxon>
        <taxon>Pleosporales</taxon>
        <taxon>Pleosporineae</taxon>
        <taxon>Phaeosphaeriaceae</taxon>
        <taxon>Ophiobolus</taxon>
    </lineage>
</organism>
<dbReference type="EMBL" id="MU006216">
    <property type="protein sequence ID" value="KAF2833273.1"/>
    <property type="molecule type" value="Genomic_DNA"/>
</dbReference>